<dbReference type="FunFam" id="3.30.1360.140:FF:000001">
    <property type="entry name" value="DNA-directed RNA polymerase subunit"/>
    <property type="match status" value="1"/>
</dbReference>
<dbReference type="Pfam" id="PF04992">
    <property type="entry name" value="RNA_pol_Rpb1_6"/>
    <property type="match status" value="1"/>
</dbReference>
<feature type="compositionally biased region" description="Pro residues" evidence="17">
    <location>
        <begin position="1609"/>
        <end position="1624"/>
    </location>
</feature>
<dbReference type="Gene3D" id="2.40.40.20">
    <property type="match status" value="1"/>
</dbReference>
<keyword evidence="4" id="KW-1017">Isopeptide bond</keyword>
<dbReference type="InterPro" id="IPR007073">
    <property type="entry name" value="RNA_pol_Rpb1_7"/>
</dbReference>
<evidence type="ECO:0000256" key="14">
    <source>
        <dbReference type="ARBA" id="ARBA00023163"/>
    </source>
</evidence>
<dbReference type="Gene3D" id="3.30.1360.140">
    <property type="match status" value="1"/>
</dbReference>
<keyword evidence="6 16" id="KW-0808">Transferase</keyword>
<evidence type="ECO:0000256" key="6">
    <source>
        <dbReference type="ARBA" id="ARBA00022679"/>
    </source>
</evidence>
<evidence type="ECO:0000256" key="8">
    <source>
        <dbReference type="ARBA" id="ARBA00022723"/>
    </source>
</evidence>
<dbReference type="InterPro" id="IPR038120">
    <property type="entry name" value="Rpb1_funnel_sf"/>
</dbReference>
<keyword evidence="5" id="KW-0597">Phosphoprotein</keyword>
<accession>T1FV28</accession>
<dbReference type="Pfam" id="PF04990">
    <property type="entry name" value="RNA_pol_Rpb1_7"/>
    <property type="match status" value="1"/>
</dbReference>
<feature type="region of interest" description="Disordered" evidence="17">
    <location>
        <begin position="1549"/>
        <end position="1581"/>
    </location>
</feature>
<dbReference type="SMART" id="SM00663">
    <property type="entry name" value="RPOLA_N"/>
    <property type="match status" value="1"/>
</dbReference>
<dbReference type="FunFam" id="1.10.132.30:FF:000001">
    <property type="entry name" value="DNA-directed RNA polymerase subunit"/>
    <property type="match status" value="1"/>
</dbReference>
<keyword evidence="12" id="KW-0832">Ubl conjugation</keyword>
<dbReference type="InterPro" id="IPR007081">
    <property type="entry name" value="RNA_pol_Rpb1_5"/>
</dbReference>
<dbReference type="InParanoid" id="T1FV28"/>
<dbReference type="Gene3D" id="6.20.50.80">
    <property type="match status" value="1"/>
</dbReference>
<feature type="compositionally biased region" description="Low complexity" evidence="17">
    <location>
        <begin position="1597"/>
        <end position="1608"/>
    </location>
</feature>
<evidence type="ECO:0000256" key="11">
    <source>
        <dbReference type="ARBA" id="ARBA00022842"/>
    </source>
</evidence>
<dbReference type="Proteomes" id="UP000015101">
    <property type="component" value="Unassembled WGS sequence"/>
</dbReference>
<dbReference type="EC" id="2.7.7.6" evidence="16"/>
<keyword evidence="14 16" id="KW-0804">Transcription</keyword>
<dbReference type="SUPFAM" id="SSF64484">
    <property type="entry name" value="beta and beta-prime subunits of DNA dependent RNA-polymerase"/>
    <property type="match status" value="1"/>
</dbReference>
<dbReference type="FunFam" id="1.10.150.390:FF:000001">
    <property type="entry name" value="DNA-directed RNA polymerase subunit"/>
    <property type="match status" value="1"/>
</dbReference>
<keyword evidence="13" id="KW-0238">DNA-binding</keyword>
<evidence type="ECO:0000256" key="12">
    <source>
        <dbReference type="ARBA" id="ARBA00022843"/>
    </source>
</evidence>
<reference evidence="19 21" key="2">
    <citation type="journal article" date="2013" name="Nature">
        <title>Insights into bilaterian evolution from three spiralian genomes.</title>
        <authorList>
            <person name="Simakov O."/>
            <person name="Marletaz F."/>
            <person name="Cho S.J."/>
            <person name="Edsinger-Gonzales E."/>
            <person name="Havlak P."/>
            <person name="Hellsten U."/>
            <person name="Kuo D.H."/>
            <person name="Larsson T."/>
            <person name="Lv J."/>
            <person name="Arendt D."/>
            <person name="Savage R."/>
            <person name="Osoegawa K."/>
            <person name="de Jong P."/>
            <person name="Grimwood J."/>
            <person name="Chapman J.A."/>
            <person name="Shapiro H."/>
            <person name="Aerts A."/>
            <person name="Otillar R.P."/>
            <person name="Terry A.Y."/>
            <person name="Boore J.L."/>
            <person name="Grigoriev I.V."/>
            <person name="Lindberg D.R."/>
            <person name="Seaver E.C."/>
            <person name="Weisblat D.A."/>
            <person name="Putnam N.H."/>
            <person name="Rokhsar D.S."/>
        </authorList>
    </citation>
    <scope>NUCLEOTIDE SEQUENCE</scope>
</reference>
<dbReference type="EnsemblMetazoa" id="HelroT193523">
    <property type="protein sequence ID" value="HelroP193523"/>
    <property type="gene ID" value="HelroG193523"/>
</dbReference>
<evidence type="ECO:0000256" key="13">
    <source>
        <dbReference type="ARBA" id="ARBA00023125"/>
    </source>
</evidence>
<dbReference type="PANTHER" id="PTHR19376">
    <property type="entry name" value="DNA-DIRECTED RNA POLYMERASE"/>
    <property type="match status" value="1"/>
</dbReference>
<dbReference type="CDD" id="cd02584">
    <property type="entry name" value="RNAP_II_Rpb1_C"/>
    <property type="match status" value="1"/>
</dbReference>
<dbReference type="InterPro" id="IPR044893">
    <property type="entry name" value="RNA_pol_Rpb1_clamp_domain"/>
</dbReference>
<dbReference type="HOGENOM" id="CLU_000487_3_0_1"/>
<dbReference type="InterPro" id="IPR006592">
    <property type="entry name" value="RNA_pol_N"/>
</dbReference>
<dbReference type="FunFam" id="3.30.1490.180:FF:000001">
    <property type="entry name" value="DNA-directed RNA polymerase subunit"/>
    <property type="match status" value="1"/>
</dbReference>
<sequence length="1624" mass="181768">MAYHDTVAPKRDVQRMQFGILSPHEILQMSVTDDGGIKYPETVEGGHPKIGGLMDPRQGVVDRTSRCLTCGGNMAECPGHFGHIVLSRPVFHAVFLPKIIKVMRCVCFNCSRLLVDPESPKMKEILGKTKTDFRRRQNLVYDLCKVKTICESAGGDRARKEGEEETDAVITGCGFHQPKIKRTGLELTAEWKVLNDQQQEKMIVLTAERVHEIFSAITDETCTYLGMDARYVRPDWMIATILPVPPLPVRPSVLMFGSARSQDDITHKLGDIIKINNQLKRNEEQGAAAHILAENIKMLQYHVATMIDNEMPGLPRATQKNGRPLKSIKQRLKGKEGRVRGNLMGKRVDFSARTVITPDPMLKIDQVGVPRSIAANLTYPELVTPFNIDRLTHLVHRGPNQYPGAKYIIKENNVRVDLRYHPKPSDLHLQIGDTVERQMQDDDYVIFNRQPTLHKMSMMCHKVKVLPYSTFRLNLSVTTPYNADFDGDEMNLHLAQSLETRAEISQLASVTRMIITPQANRPVMGIVQDSLTAVNKMTRRDSFISKEDMMNLLMYIPHWNGKMPQPAIVRPEPLWTGKQLFSLIIPGQINCIRTHSTHPDNEDRGPYKWISPGDTKVLVENGQLLSGILCKKSLGPSSGSLQHIIYHELGHEATADFYSHVQMVTNQWLLVEGHSIGIADTIADSKTYADIQSAIMAAKADVAAVTEKTYIGELEPTPGNSLKQTFENQVNRILNDARDKTGSLAQKSLSELNNFKSMVVAGSKGNKINISQVIACVGQQNVEGKRIPFGFRDRTLPHFIKNDYGPESRGFVENSYLAGLTPTEFYFHAMGGREGLIDTAVKTAETGYIQRRLIKAMESVMVKYDGTVRNQVEQLIQLRYGEDGLAGEWVEFQNLPSLKPSDKAFEREFKFDPNNEKKLKRCLYEDVLRDMHRDANFSFEIEREYEQLLDDRMAVRQIFPNGDSKVVLPCNLQRMIWNAQKLFKVSPRRQSDLNPLKVIRDVRELSKKFMIVKGEDRLSKAANTNATLLMNILMRSTLCSKKVIEEFHLSSEAFDWLIGEIETKFTQAQVEPGEMVGALAAQSLGEPATQMTLNTFHYAGVSSKNVTLGVPRLKEIINVSKKPKTPSLTVFLTEQVAKDAEKAKDVLCQLEHSTLSKVASGSAIFYEPDIKHSTMQEDQEWVDIYYDLPDVDISRLSPWLLRIELDRKKMTDRKLTMEQVAEKITAGFGEELNVIFNDDNAEKMVLRIRLLNKANGKDIVEEIAEDQPDKMTDDNFLKLIETNMLNDLTLQGFNNISKVYMVQPTTDDKKRIIIDEKGEFRALRDWILETDGTDLSTVLAVENVDKVRTVSNDIVEIFKVLGIEAVRKAIEREMNNVISFDGSYVNYRHLALLCDVMTAKGHLMAITRHGINRQETGALARCSFEETVDILVEAAAHSEMDPMKGVSEALMLGQLAKIGTGCFDMMLDANKCFGGIEIPGAVPSENIISRGIYGLAPMPPGGATLLSSKQMTPWENRNATTPVYGCFSPDGSLSPEYCAGFSPIQNGGFSPSSPSRIPTSPSEYGRSPSYSPGHDGFSIPSSPGYASASPYYPLSSPFSSPSYVSSPSYSPPSPGYSPPSPLHQ</sequence>
<proteinExistence type="inferred from homology"/>
<organism evidence="20 21">
    <name type="scientific">Helobdella robusta</name>
    <name type="common">Californian leech</name>
    <dbReference type="NCBI Taxonomy" id="6412"/>
    <lineage>
        <taxon>Eukaryota</taxon>
        <taxon>Metazoa</taxon>
        <taxon>Spiralia</taxon>
        <taxon>Lophotrochozoa</taxon>
        <taxon>Annelida</taxon>
        <taxon>Clitellata</taxon>
        <taxon>Hirudinea</taxon>
        <taxon>Rhynchobdellida</taxon>
        <taxon>Glossiphoniidae</taxon>
        <taxon>Helobdella</taxon>
    </lineage>
</organism>
<dbReference type="Gene3D" id="1.10.150.390">
    <property type="match status" value="1"/>
</dbReference>
<dbReference type="KEGG" id="hro:HELRODRAFT_193523"/>
<dbReference type="InterPro" id="IPR007083">
    <property type="entry name" value="RNA_pol_Rpb1_4"/>
</dbReference>
<evidence type="ECO:0000256" key="3">
    <source>
        <dbReference type="ARBA" id="ARBA00022478"/>
    </source>
</evidence>
<dbReference type="Gene3D" id="1.10.274.100">
    <property type="entry name" value="RNA polymerase Rpb1, domain 3"/>
    <property type="match status" value="1"/>
</dbReference>
<dbReference type="GO" id="GO:0003677">
    <property type="term" value="F:DNA binding"/>
    <property type="evidence" value="ECO:0007669"/>
    <property type="project" value="UniProtKB-KW"/>
</dbReference>
<dbReference type="Pfam" id="PF04997">
    <property type="entry name" value="RNA_pol_Rpb1_1"/>
    <property type="match status" value="1"/>
</dbReference>
<evidence type="ECO:0000256" key="4">
    <source>
        <dbReference type="ARBA" id="ARBA00022499"/>
    </source>
</evidence>
<evidence type="ECO:0000256" key="15">
    <source>
        <dbReference type="ARBA" id="ARBA00023242"/>
    </source>
</evidence>
<dbReference type="Gene3D" id="3.30.1490.180">
    <property type="entry name" value="RNA polymerase ii"/>
    <property type="match status" value="1"/>
</dbReference>
<dbReference type="Pfam" id="PF04998">
    <property type="entry name" value="RNA_pol_Rpb1_5"/>
    <property type="match status" value="1"/>
</dbReference>
<evidence type="ECO:0000256" key="1">
    <source>
        <dbReference type="ARBA" id="ARBA00004123"/>
    </source>
</evidence>
<evidence type="ECO:0000313" key="19">
    <source>
        <dbReference type="EMBL" id="ESN95493.1"/>
    </source>
</evidence>
<dbReference type="InterPro" id="IPR007080">
    <property type="entry name" value="RNA_pol_Rpb1_1"/>
</dbReference>
<evidence type="ECO:0000256" key="5">
    <source>
        <dbReference type="ARBA" id="ARBA00022553"/>
    </source>
</evidence>
<dbReference type="GeneID" id="20212674"/>
<evidence type="ECO:0000313" key="21">
    <source>
        <dbReference type="Proteomes" id="UP000015101"/>
    </source>
</evidence>
<dbReference type="InterPro" id="IPR007075">
    <property type="entry name" value="RNA_pol_Rpb1_6"/>
</dbReference>
<evidence type="ECO:0000256" key="2">
    <source>
        <dbReference type="ARBA" id="ARBA00006460"/>
    </source>
</evidence>
<reference evidence="20" key="3">
    <citation type="submission" date="2015-06" db="UniProtKB">
        <authorList>
            <consortium name="EnsemblMetazoa"/>
        </authorList>
    </citation>
    <scope>IDENTIFICATION</scope>
</reference>
<dbReference type="Gene3D" id="4.10.860.120">
    <property type="entry name" value="RNA polymerase II, clamp domain"/>
    <property type="match status" value="2"/>
</dbReference>
<evidence type="ECO:0000256" key="17">
    <source>
        <dbReference type="SAM" id="MobiDB-lite"/>
    </source>
</evidence>
<dbReference type="eggNOG" id="KOG0260">
    <property type="taxonomic scope" value="Eukaryota"/>
</dbReference>
<dbReference type="Pfam" id="PF00623">
    <property type="entry name" value="RNA_pol_Rpb1_2"/>
    <property type="match status" value="1"/>
</dbReference>
<keyword evidence="21" id="KW-1185">Reference proteome</keyword>
<dbReference type="InterPro" id="IPR038593">
    <property type="entry name" value="RNA_pol_Rpb1_7_sf"/>
</dbReference>
<dbReference type="RefSeq" id="XP_009026363.1">
    <property type="nucleotide sequence ID" value="XM_009028115.1"/>
</dbReference>
<dbReference type="EMBL" id="AMQM01006801">
    <property type="status" value="NOT_ANNOTATED_CDS"/>
    <property type="molecule type" value="Genomic_DNA"/>
</dbReference>
<dbReference type="InterPro" id="IPR045867">
    <property type="entry name" value="DNA-dir_RpoC_beta_prime"/>
</dbReference>
<feature type="region of interest" description="Disordered" evidence="17">
    <location>
        <begin position="1597"/>
        <end position="1624"/>
    </location>
</feature>
<dbReference type="GO" id="GO:0046872">
    <property type="term" value="F:metal ion binding"/>
    <property type="evidence" value="ECO:0007669"/>
    <property type="project" value="UniProtKB-KW"/>
</dbReference>
<reference evidence="21" key="1">
    <citation type="submission" date="2012-12" db="EMBL/GenBank/DDBJ databases">
        <authorList>
            <person name="Hellsten U."/>
            <person name="Grimwood J."/>
            <person name="Chapman J.A."/>
            <person name="Shapiro H."/>
            <person name="Aerts A."/>
            <person name="Otillar R.P."/>
            <person name="Terry A.Y."/>
            <person name="Boore J.L."/>
            <person name="Simakov O."/>
            <person name="Marletaz F."/>
            <person name="Cho S.-J."/>
            <person name="Edsinger-Gonzales E."/>
            <person name="Havlak P."/>
            <person name="Kuo D.-H."/>
            <person name="Larsson T."/>
            <person name="Lv J."/>
            <person name="Arendt D."/>
            <person name="Savage R."/>
            <person name="Osoegawa K."/>
            <person name="de Jong P."/>
            <person name="Lindberg D.R."/>
            <person name="Seaver E.C."/>
            <person name="Weisblat D.A."/>
            <person name="Putnam N.H."/>
            <person name="Grigoriev I.V."/>
            <person name="Rokhsar D.S."/>
        </authorList>
    </citation>
    <scope>NUCLEOTIDE SEQUENCE</scope>
</reference>
<dbReference type="Pfam" id="PF05000">
    <property type="entry name" value="RNA_pol_Rpb1_4"/>
    <property type="match status" value="1"/>
</dbReference>
<dbReference type="OrthoDB" id="270392at2759"/>
<evidence type="ECO:0000256" key="16">
    <source>
        <dbReference type="RuleBase" id="RU004279"/>
    </source>
</evidence>
<protein>
    <recommendedName>
        <fullName evidence="16">DNA-directed RNA polymerase subunit</fullName>
        <ecNumber evidence="16">2.7.7.6</ecNumber>
    </recommendedName>
</protein>
<keyword evidence="15" id="KW-0539">Nucleus</keyword>
<dbReference type="EMBL" id="KB097519">
    <property type="protein sequence ID" value="ESN95493.1"/>
    <property type="molecule type" value="Genomic_DNA"/>
</dbReference>
<dbReference type="CDD" id="cd02733">
    <property type="entry name" value="RNAP_II_RPB1_N"/>
    <property type="match status" value="1"/>
</dbReference>
<evidence type="ECO:0000313" key="20">
    <source>
        <dbReference type="EnsemblMetazoa" id="HelroP193523"/>
    </source>
</evidence>
<keyword evidence="11" id="KW-0460">Magnesium</keyword>
<dbReference type="GO" id="GO:0042789">
    <property type="term" value="P:mRNA transcription by RNA polymerase II"/>
    <property type="evidence" value="ECO:0000318"/>
    <property type="project" value="GO_Central"/>
</dbReference>
<name>T1FV28_HELRO</name>
<dbReference type="FunFam" id="1.10.274.100:FF:000001">
    <property type="entry name" value="DNA-directed RNA polymerase subunit"/>
    <property type="match status" value="1"/>
</dbReference>
<comment type="similarity">
    <text evidence="2 16">Belongs to the RNA polymerase beta' chain family.</text>
</comment>
<dbReference type="NCBIfam" id="NF006336">
    <property type="entry name" value="PRK08566.1"/>
    <property type="match status" value="1"/>
</dbReference>
<dbReference type="PANTHER" id="PTHR19376:SF37">
    <property type="entry name" value="DNA-DIRECTED RNA POLYMERASE II SUBUNIT RPB1"/>
    <property type="match status" value="1"/>
</dbReference>
<evidence type="ECO:0000256" key="10">
    <source>
        <dbReference type="ARBA" id="ARBA00022833"/>
    </source>
</evidence>
<feature type="domain" description="RNA polymerase N-terminal" evidence="18">
    <location>
        <begin position="235"/>
        <end position="538"/>
    </location>
</feature>
<evidence type="ECO:0000259" key="18">
    <source>
        <dbReference type="SMART" id="SM00663"/>
    </source>
</evidence>
<dbReference type="Gene3D" id="1.10.132.30">
    <property type="match status" value="1"/>
</dbReference>
<dbReference type="FunFam" id="2.40.40.20:FF:000019">
    <property type="entry name" value="DNA-directed RNA polymerase II subunit RPB1"/>
    <property type="match status" value="1"/>
</dbReference>
<keyword evidence="10" id="KW-0862">Zinc</keyword>
<dbReference type="InterPro" id="IPR000722">
    <property type="entry name" value="RNA_pol_asu"/>
</dbReference>
<dbReference type="STRING" id="6412.T1FV28"/>
<dbReference type="InterPro" id="IPR007066">
    <property type="entry name" value="RNA_pol_Rpb1_3"/>
</dbReference>
<dbReference type="Pfam" id="PF04983">
    <property type="entry name" value="RNA_pol_Rpb1_3"/>
    <property type="match status" value="1"/>
</dbReference>
<dbReference type="CTD" id="20212674"/>
<keyword evidence="3 16" id="KW-0240">DNA-directed RNA polymerase</keyword>
<evidence type="ECO:0000256" key="7">
    <source>
        <dbReference type="ARBA" id="ARBA00022695"/>
    </source>
</evidence>
<evidence type="ECO:0000256" key="9">
    <source>
        <dbReference type="ARBA" id="ARBA00022737"/>
    </source>
</evidence>
<dbReference type="GO" id="GO:0005665">
    <property type="term" value="C:RNA polymerase II, core complex"/>
    <property type="evidence" value="ECO:0000318"/>
    <property type="project" value="GO_Central"/>
</dbReference>
<feature type="compositionally biased region" description="Low complexity" evidence="17">
    <location>
        <begin position="1550"/>
        <end position="1562"/>
    </location>
</feature>
<comment type="function">
    <text evidence="16">DNA-dependent RNA polymerase catalyzes the transcription of DNA into RNA using the four ribonucleoside triphosphates as substrates.</text>
</comment>
<dbReference type="GO" id="GO:0003899">
    <property type="term" value="F:DNA-directed RNA polymerase activity"/>
    <property type="evidence" value="ECO:0007669"/>
    <property type="project" value="UniProtKB-EC"/>
</dbReference>
<keyword evidence="7 16" id="KW-0548">Nucleotidyltransferase</keyword>
<dbReference type="InterPro" id="IPR042102">
    <property type="entry name" value="RNA_pol_Rpb1_3_sf"/>
</dbReference>
<gene>
    <name evidence="20" type="primary">20212674</name>
    <name evidence="19" type="ORF">HELRODRAFT_193523</name>
</gene>
<comment type="catalytic activity">
    <reaction evidence="16">
        <text>RNA(n) + a ribonucleoside 5'-triphosphate = RNA(n+1) + diphosphate</text>
        <dbReference type="Rhea" id="RHEA:21248"/>
        <dbReference type="Rhea" id="RHEA-COMP:14527"/>
        <dbReference type="Rhea" id="RHEA-COMP:17342"/>
        <dbReference type="ChEBI" id="CHEBI:33019"/>
        <dbReference type="ChEBI" id="CHEBI:61557"/>
        <dbReference type="ChEBI" id="CHEBI:140395"/>
        <dbReference type="EC" id="2.7.7.6"/>
    </reaction>
</comment>
<keyword evidence="9" id="KW-0677">Repeat</keyword>
<comment type="subcellular location">
    <subcellularLocation>
        <location evidence="1">Nucleus</location>
    </subcellularLocation>
</comment>
<dbReference type="Gene3D" id="6.10.250.2940">
    <property type="match status" value="1"/>
</dbReference>
<keyword evidence="8" id="KW-0479">Metal-binding</keyword>
<dbReference type="FunCoup" id="T1FV28">
    <property type="interactions" value="1507"/>
</dbReference>
<dbReference type="FunFam" id="4.10.860.120:FF:000005">
    <property type="entry name" value="DNA-directed RNA polymerase subunit"/>
    <property type="match status" value="1"/>
</dbReference>
<dbReference type="OMA" id="SAWHDEE"/>